<reference evidence="3" key="1">
    <citation type="submission" date="2016-10" db="EMBL/GenBank/DDBJ databases">
        <authorList>
            <person name="Varghese N."/>
            <person name="Submissions S."/>
        </authorList>
    </citation>
    <scope>NUCLEOTIDE SEQUENCE [LARGE SCALE GENOMIC DNA]</scope>
    <source>
        <strain evidence="3">CBMB127</strain>
    </source>
</reference>
<evidence type="ECO:0000313" key="2">
    <source>
        <dbReference type="EMBL" id="SDK81008.1"/>
    </source>
</evidence>
<proteinExistence type="predicted"/>
<keyword evidence="1" id="KW-0732">Signal</keyword>
<feature type="signal peptide" evidence="1">
    <location>
        <begin position="1"/>
        <end position="25"/>
    </location>
</feature>
<evidence type="ECO:0000256" key="1">
    <source>
        <dbReference type="SAM" id="SignalP"/>
    </source>
</evidence>
<dbReference type="EMBL" id="FNFX01000005">
    <property type="protein sequence ID" value="SDK81008.1"/>
    <property type="molecule type" value="Genomic_DNA"/>
</dbReference>
<protein>
    <submittedName>
        <fullName evidence="2">Uncharacterized protein</fullName>
    </submittedName>
</protein>
<dbReference type="Proteomes" id="UP000198629">
    <property type="component" value="Unassembled WGS sequence"/>
</dbReference>
<dbReference type="AlphaFoldDB" id="A0A1G9EY98"/>
<organism evidence="2 3">
    <name type="scientific">Methylophilus rhizosphaerae</name>
    <dbReference type="NCBI Taxonomy" id="492660"/>
    <lineage>
        <taxon>Bacteria</taxon>
        <taxon>Pseudomonadati</taxon>
        <taxon>Pseudomonadota</taxon>
        <taxon>Betaproteobacteria</taxon>
        <taxon>Nitrosomonadales</taxon>
        <taxon>Methylophilaceae</taxon>
        <taxon>Methylophilus</taxon>
    </lineage>
</organism>
<keyword evidence="3" id="KW-1185">Reference proteome</keyword>
<gene>
    <name evidence="2" type="ORF">SAMN05192566_2519</name>
</gene>
<sequence length="117" mass="13140">MTLYMQKIFYLLPLLCLVFALQTTAAEPAATLTWLQTDASPVTLSNVVDDTLSADFSNMSDSIDMLEIAEVDIDKIILPAFDYPLQRATCLTPEHRLPAYHPFFAFSLDRPPRTLNS</sequence>
<feature type="chain" id="PRO_5011478470" evidence="1">
    <location>
        <begin position="26"/>
        <end position="117"/>
    </location>
</feature>
<evidence type="ECO:0000313" key="3">
    <source>
        <dbReference type="Proteomes" id="UP000198629"/>
    </source>
</evidence>
<accession>A0A1G9EY98</accession>
<dbReference type="STRING" id="492660.SAMN05192566_2519"/>
<name>A0A1G9EY98_9PROT</name>